<gene>
    <name evidence="1" type="ORF">UFOPK1603_01528</name>
</gene>
<accession>A0A6J6ES65</accession>
<protein>
    <submittedName>
        <fullName evidence="1">Unannotated protein</fullName>
    </submittedName>
</protein>
<evidence type="ECO:0000313" key="1">
    <source>
        <dbReference type="EMBL" id="CAB4577433.1"/>
    </source>
</evidence>
<reference evidence="1" key="1">
    <citation type="submission" date="2020-05" db="EMBL/GenBank/DDBJ databases">
        <authorList>
            <person name="Chiriac C."/>
            <person name="Salcher M."/>
            <person name="Ghai R."/>
            <person name="Kavagutti S V."/>
        </authorList>
    </citation>
    <scope>NUCLEOTIDE SEQUENCE</scope>
</reference>
<dbReference type="EMBL" id="CAEZTG010000176">
    <property type="protein sequence ID" value="CAB4577433.1"/>
    <property type="molecule type" value="Genomic_DNA"/>
</dbReference>
<proteinExistence type="predicted"/>
<sequence>MDNKHLTVVERHEEVLPLALRTSDLGANETVNELFGGLSLDRLLPGDFDALHLASDDLFFEFAADGFYFGQFRHRAAHSHGWERSPLTGGRARRALRPVRRLSLSDLRLHR</sequence>
<dbReference type="AlphaFoldDB" id="A0A6J6ES65"/>
<organism evidence="1">
    <name type="scientific">freshwater metagenome</name>
    <dbReference type="NCBI Taxonomy" id="449393"/>
    <lineage>
        <taxon>unclassified sequences</taxon>
        <taxon>metagenomes</taxon>
        <taxon>ecological metagenomes</taxon>
    </lineage>
</organism>
<name>A0A6J6ES65_9ZZZZ</name>